<dbReference type="AlphaFoldDB" id="A0A645JKA4"/>
<protein>
    <submittedName>
        <fullName evidence="1">Uncharacterized protein</fullName>
    </submittedName>
</protein>
<reference evidence="1" key="1">
    <citation type="submission" date="2019-08" db="EMBL/GenBank/DDBJ databases">
        <authorList>
            <person name="Kucharzyk K."/>
            <person name="Murdoch R.W."/>
            <person name="Higgins S."/>
            <person name="Loffler F."/>
        </authorList>
    </citation>
    <scope>NUCLEOTIDE SEQUENCE</scope>
</reference>
<dbReference type="EMBL" id="VSSQ01144508">
    <property type="protein sequence ID" value="MPN64095.1"/>
    <property type="molecule type" value="Genomic_DNA"/>
</dbReference>
<gene>
    <name evidence="1" type="ORF">SDC9_211866</name>
</gene>
<evidence type="ECO:0000313" key="1">
    <source>
        <dbReference type="EMBL" id="MPN64095.1"/>
    </source>
</evidence>
<sequence length="37" mass="3803">MSTNGTMASATYKVLAVGNAPRNAVNKAPHNGTNEKS</sequence>
<organism evidence="1">
    <name type="scientific">bioreactor metagenome</name>
    <dbReference type="NCBI Taxonomy" id="1076179"/>
    <lineage>
        <taxon>unclassified sequences</taxon>
        <taxon>metagenomes</taxon>
        <taxon>ecological metagenomes</taxon>
    </lineage>
</organism>
<name>A0A645JKA4_9ZZZZ</name>
<accession>A0A645JKA4</accession>
<proteinExistence type="predicted"/>
<comment type="caution">
    <text evidence="1">The sequence shown here is derived from an EMBL/GenBank/DDBJ whole genome shotgun (WGS) entry which is preliminary data.</text>
</comment>